<dbReference type="PROSITE" id="PS50003">
    <property type="entry name" value="PH_DOMAIN"/>
    <property type="match status" value="1"/>
</dbReference>
<evidence type="ECO:0000256" key="1">
    <source>
        <dbReference type="SAM" id="MobiDB-lite"/>
    </source>
</evidence>
<comment type="caution">
    <text evidence="3">The sequence shown here is derived from an EMBL/GenBank/DDBJ whole genome shotgun (WGS) entry which is preliminary data.</text>
</comment>
<dbReference type="GO" id="GO:0007528">
    <property type="term" value="P:neuromuscular junction development"/>
    <property type="evidence" value="ECO:0007669"/>
    <property type="project" value="TreeGrafter"/>
</dbReference>
<dbReference type="SUPFAM" id="SSF50729">
    <property type="entry name" value="PH domain-like"/>
    <property type="match status" value="1"/>
</dbReference>
<evidence type="ECO:0000259" key="2">
    <source>
        <dbReference type="PROSITE" id="PS50003"/>
    </source>
</evidence>
<dbReference type="Proteomes" id="UP000192247">
    <property type="component" value="Unassembled WGS sequence"/>
</dbReference>
<dbReference type="PANTHER" id="PTHR21636:SF2">
    <property type="entry name" value="PROTEIN DOK-7"/>
    <property type="match status" value="1"/>
</dbReference>
<feature type="non-terminal residue" evidence="3">
    <location>
        <position position="125"/>
    </location>
</feature>
<dbReference type="Gene3D" id="2.30.29.30">
    <property type="entry name" value="Pleckstrin-homology domain (PH domain)/Phosphotyrosine-binding domain (PTB)"/>
    <property type="match status" value="1"/>
</dbReference>
<dbReference type="PANTHER" id="PTHR21636">
    <property type="entry name" value="PROTEIN DOK-7"/>
    <property type="match status" value="1"/>
</dbReference>
<dbReference type="EMBL" id="MNPL01027440">
    <property type="protein sequence ID" value="OQR67774.1"/>
    <property type="molecule type" value="Genomic_DNA"/>
</dbReference>
<proteinExistence type="predicted"/>
<reference evidence="3 4" key="1">
    <citation type="journal article" date="2017" name="Gigascience">
        <title>Draft genome of the honey bee ectoparasitic mite, Tropilaelaps mercedesae, is shaped by the parasitic life history.</title>
        <authorList>
            <person name="Dong X."/>
            <person name="Armstrong S.D."/>
            <person name="Xia D."/>
            <person name="Makepeace B.L."/>
            <person name="Darby A.C."/>
            <person name="Kadowaki T."/>
        </authorList>
    </citation>
    <scope>NUCLEOTIDE SEQUENCE [LARGE SCALE GENOMIC DNA]</scope>
    <source>
        <strain evidence="3">Wuxi-XJTLU</strain>
    </source>
</reference>
<feature type="domain" description="PH" evidence="2">
    <location>
        <begin position="6"/>
        <end position="125"/>
    </location>
</feature>
<dbReference type="AlphaFoldDB" id="A0A1V9X2P8"/>
<dbReference type="InterPro" id="IPR037746">
    <property type="entry name" value="Dok-7"/>
</dbReference>
<name>A0A1V9X2P8_9ACAR</name>
<dbReference type="InterPro" id="IPR011993">
    <property type="entry name" value="PH-like_dom_sf"/>
</dbReference>
<organism evidence="3 4">
    <name type="scientific">Tropilaelaps mercedesae</name>
    <dbReference type="NCBI Taxonomy" id="418985"/>
    <lineage>
        <taxon>Eukaryota</taxon>
        <taxon>Metazoa</taxon>
        <taxon>Ecdysozoa</taxon>
        <taxon>Arthropoda</taxon>
        <taxon>Chelicerata</taxon>
        <taxon>Arachnida</taxon>
        <taxon>Acari</taxon>
        <taxon>Parasitiformes</taxon>
        <taxon>Mesostigmata</taxon>
        <taxon>Gamasina</taxon>
        <taxon>Dermanyssoidea</taxon>
        <taxon>Laelapidae</taxon>
        <taxon>Tropilaelaps</taxon>
    </lineage>
</organism>
<dbReference type="OrthoDB" id="6537982at2759"/>
<dbReference type="InterPro" id="IPR001849">
    <property type="entry name" value="PH_domain"/>
</dbReference>
<gene>
    <name evidence="3" type="ORF">BIW11_13320</name>
</gene>
<accession>A0A1V9X2P8</accession>
<evidence type="ECO:0000313" key="4">
    <source>
        <dbReference type="Proteomes" id="UP000192247"/>
    </source>
</evidence>
<dbReference type="InParanoid" id="A0A1V9X2P8"/>
<dbReference type="GO" id="GO:0019901">
    <property type="term" value="F:protein kinase binding"/>
    <property type="evidence" value="ECO:0007669"/>
    <property type="project" value="InterPro"/>
</dbReference>
<sequence>MSGEPKVTIEGRVRVRDNKRWKPRYCIVTKASPVANSLQVHLHKEQKGGSNGAPPANSGQDGKRTLSKSGRTTVALDNFLGVQSGFPLDKESFTLAIFCQDSCVVLALDNRETLALWEARLRLSM</sequence>
<feature type="region of interest" description="Disordered" evidence="1">
    <location>
        <begin position="43"/>
        <end position="68"/>
    </location>
</feature>
<protein>
    <recommendedName>
        <fullName evidence="2">PH domain-containing protein</fullName>
    </recommendedName>
</protein>
<dbReference type="STRING" id="418985.A0A1V9X2P8"/>
<evidence type="ECO:0000313" key="3">
    <source>
        <dbReference type="EMBL" id="OQR67774.1"/>
    </source>
</evidence>
<keyword evidence="4" id="KW-1185">Reference proteome</keyword>